<dbReference type="RefSeq" id="WP_071612598.1">
    <property type="nucleotide sequence ID" value="NZ_CP015756.1"/>
</dbReference>
<reference evidence="3" key="1">
    <citation type="journal article" date="2016" name="Front. Microbiol.">
        <title>Complete Genome Sequence of Clostridium estertheticum DSM 8809, a Microbe Identified in Spoiled Vacuum Packed Beef.</title>
        <authorList>
            <person name="Yu Z."/>
            <person name="Gunn L."/>
            <person name="Brennan E."/>
            <person name="Reid R."/>
            <person name="Wall P.G."/>
            <person name="Gaora O.P."/>
            <person name="Hurley D."/>
            <person name="Bolton D."/>
            <person name="Fanning S."/>
        </authorList>
    </citation>
    <scope>NUCLEOTIDE SEQUENCE [LARGE SCALE GENOMIC DNA]</scope>
    <source>
        <strain evidence="3">DSM 8809</strain>
    </source>
</reference>
<dbReference type="AlphaFoldDB" id="A0A1J0GG09"/>
<dbReference type="InterPro" id="IPR054254">
    <property type="entry name" value="DUF6985"/>
</dbReference>
<gene>
    <name evidence="2" type="ORF">A7L45_09620</name>
</gene>
<keyword evidence="3" id="KW-1185">Reference proteome</keyword>
<feature type="domain" description="DUF6985" evidence="1">
    <location>
        <begin position="8"/>
        <end position="157"/>
    </location>
</feature>
<dbReference type="Pfam" id="PF22481">
    <property type="entry name" value="DUF6985"/>
    <property type="match status" value="1"/>
</dbReference>
<proteinExistence type="predicted"/>
<evidence type="ECO:0000313" key="2">
    <source>
        <dbReference type="EMBL" id="APC40306.1"/>
    </source>
</evidence>
<evidence type="ECO:0000259" key="1">
    <source>
        <dbReference type="Pfam" id="PF22481"/>
    </source>
</evidence>
<evidence type="ECO:0000313" key="3">
    <source>
        <dbReference type="Proteomes" id="UP000182569"/>
    </source>
</evidence>
<dbReference type="Proteomes" id="UP000182569">
    <property type="component" value="Chromosome"/>
</dbReference>
<dbReference type="EMBL" id="CP015756">
    <property type="protein sequence ID" value="APC40306.1"/>
    <property type="molecule type" value="Genomic_DNA"/>
</dbReference>
<organism evidence="2 3">
    <name type="scientific">Clostridium estertheticum subsp. estertheticum</name>
    <dbReference type="NCBI Taxonomy" id="1552"/>
    <lineage>
        <taxon>Bacteria</taxon>
        <taxon>Bacillati</taxon>
        <taxon>Bacillota</taxon>
        <taxon>Clostridia</taxon>
        <taxon>Eubacteriales</taxon>
        <taxon>Clostridiaceae</taxon>
        <taxon>Clostridium</taxon>
    </lineage>
</organism>
<dbReference type="STRING" id="1552.A7L45_09620"/>
<name>A0A1J0GG09_9CLOT</name>
<accession>A0A1J0GG09</accession>
<dbReference type="KEGG" id="ceu:A7L45_09620"/>
<protein>
    <recommendedName>
        <fullName evidence="1">DUF6985 domain-containing protein</fullName>
    </recommendedName>
</protein>
<dbReference type="OrthoDB" id="3477708at2"/>
<sequence>MKKIVDSVFGELKYELGWRKIYNINIFGCNNDVILIVDGEENREIMEEQREIFLEFDKNKKKFLNIAEENLFKYYVNNLDEIRDYIDKSEWDDLAPQITNRNQLSRILTPCEVIIPNFMEEGSVVFAIAFNNTWQEEHTLVIKFENDSIEIGSEDIIL</sequence>